<dbReference type="Proteomes" id="UP000486297">
    <property type="component" value="Unassembled WGS sequence"/>
</dbReference>
<comment type="caution">
    <text evidence="1">The sequence shown here is derived from an EMBL/GenBank/DDBJ whole genome shotgun (WGS) entry which is preliminary data.</text>
</comment>
<dbReference type="AlphaFoldDB" id="A0A5Q3S7G8"/>
<accession>A0A5Q3S7G8</accession>
<proteinExistence type="predicted"/>
<dbReference type="GO" id="GO:0006396">
    <property type="term" value="P:RNA processing"/>
    <property type="evidence" value="ECO:0007669"/>
    <property type="project" value="InterPro"/>
</dbReference>
<dbReference type="EMBL" id="WJXO01000001">
    <property type="protein sequence ID" value="MRN37871.1"/>
    <property type="molecule type" value="Genomic_DNA"/>
</dbReference>
<evidence type="ECO:0000313" key="2">
    <source>
        <dbReference type="Proteomes" id="UP000486297"/>
    </source>
</evidence>
<dbReference type="Gene3D" id="3.90.1860.10">
    <property type="entry name" value="tRNA-splicing ligase RtcB"/>
    <property type="match status" value="1"/>
</dbReference>
<keyword evidence="2" id="KW-1185">Reference proteome</keyword>
<gene>
    <name evidence="1" type="ORF">GJU80_05050</name>
</gene>
<name>A0A5Q3S7G8_9NEIS</name>
<protein>
    <submittedName>
        <fullName evidence="1">Uncharacterized protein</fullName>
    </submittedName>
</protein>
<organism evidence="1 2">
    <name type="scientific">Neisseria brasiliensis</name>
    <dbReference type="NCBI Taxonomy" id="2666100"/>
    <lineage>
        <taxon>Bacteria</taxon>
        <taxon>Pseudomonadati</taxon>
        <taxon>Pseudomonadota</taxon>
        <taxon>Betaproteobacteria</taxon>
        <taxon>Neisseriales</taxon>
        <taxon>Neisseriaceae</taxon>
        <taxon>Neisseria</taxon>
    </lineage>
</organism>
<reference evidence="1" key="1">
    <citation type="journal article" name="Emerg. Infect. Dis.">
        <title>Two cases of a newly characterized neisseria species.</title>
        <authorList>
            <person name="Mustapha M."/>
            <person name="Lemos A.P.S."/>
            <person name="Harrison L.H."/>
            <person name="Vantyne D."/>
            <person name="Sacchi C.T."/>
        </authorList>
    </citation>
    <scope>NUCLEOTIDE SEQUENCE</scope>
    <source>
        <strain evidence="1">N.95.16</strain>
    </source>
</reference>
<evidence type="ECO:0000313" key="1">
    <source>
        <dbReference type="EMBL" id="MRN37871.1"/>
    </source>
</evidence>
<sequence>MLIYKEVPQAYKGLNSIIVSMSDFGLIEPVARMKPVLTYKTAGGCAD</sequence>
<dbReference type="InterPro" id="IPR036025">
    <property type="entry name" value="RtcB-like_sf"/>
</dbReference>
<dbReference type="SUPFAM" id="SSF103365">
    <property type="entry name" value="Hypothetical protein PH1602"/>
    <property type="match status" value="1"/>
</dbReference>